<organism evidence="1 2">
    <name type="scientific">Caenorhabditis auriculariae</name>
    <dbReference type="NCBI Taxonomy" id="2777116"/>
    <lineage>
        <taxon>Eukaryota</taxon>
        <taxon>Metazoa</taxon>
        <taxon>Ecdysozoa</taxon>
        <taxon>Nematoda</taxon>
        <taxon>Chromadorea</taxon>
        <taxon>Rhabditida</taxon>
        <taxon>Rhabditina</taxon>
        <taxon>Rhabditomorpha</taxon>
        <taxon>Rhabditoidea</taxon>
        <taxon>Rhabditidae</taxon>
        <taxon>Peloderinae</taxon>
        <taxon>Caenorhabditis</taxon>
    </lineage>
</organism>
<keyword evidence="2" id="KW-1185">Reference proteome</keyword>
<sequence length="66" mass="7261">MNKHTLLYELVSSLVVWEHTGVTQDGRLRIPCAVKEAADLRVTAVLCGSELSPPFPGTFFLGYPKT</sequence>
<name>A0A8S1HRI7_9PELO</name>
<protein>
    <submittedName>
        <fullName evidence="1">Uncharacterized protein</fullName>
    </submittedName>
</protein>
<dbReference type="Proteomes" id="UP000835052">
    <property type="component" value="Unassembled WGS sequence"/>
</dbReference>
<proteinExistence type="predicted"/>
<evidence type="ECO:0000313" key="1">
    <source>
        <dbReference type="EMBL" id="CAD6198757.1"/>
    </source>
</evidence>
<comment type="caution">
    <text evidence="1">The sequence shown here is derived from an EMBL/GenBank/DDBJ whole genome shotgun (WGS) entry which is preliminary data.</text>
</comment>
<dbReference type="EMBL" id="CAJGYM010000137">
    <property type="protein sequence ID" value="CAD6198757.1"/>
    <property type="molecule type" value="Genomic_DNA"/>
</dbReference>
<accession>A0A8S1HRI7</accession>
<gene>
    <name evidence="1" type="ORF">CAUJ_LOCUS14663</name>
</gene>
<dbReference type="AlphaFoldDB" id="A0A8S1HRI7"/>
<evidence type="ECO:0000313" key="2">
    <source>
        <dbReference type="Proteomes" id="UP000835052"/>
    </source>
</evidence>
<reference evidence="1" key="1">
    <citation type="submission" date="2020-10" db="EMBL/GenBank/DDBJ databases">
        <authorList>
            <person name="Kikuchi T."/>
        </authorList>
    </citation>
    <scope>NUCLEOTIDE SEQUENCE</scope>
    <source>
        <strain evidence="1">NKZ352</strain>
    </source>
</reference>